<feature type="transmembrane region" description="Helical" evidence="7">
    <location>
        <begin position="151"/>
        <end position="174"/>
    </location>
</feature>
<evidence type="ECO:0000259" key="8">
    <source>
        <dbReference type="PROSITE" id="PS50928"/>
    </source>
</evidence>
<organism evidence="9 10">
    <name type="scientific">Amycolatopsis tolypomycina</name>
    <dbReference type="NCBI Taxonomy" id="208445"/>
    <lineage>
        <taxon>Bacteria</taxon>
        <taxon>Bacillati</taxon>
        <taxon>Actinomycetota</taxon>
        <taxon>Actinomycetes</taxon>
        <taxon>Pseudonocardiales</taxon>
        <taxon>Pseudonocardiaceae</taxon>
        <taxon>Amycolatopsis</taxon>
    </lineage>
</organism>
<evidence type="ECO:0000256" key="5">
    <source>
        <dbReference type="ARBA" id="ARBA00022989"/>
    </source>
</evidence>
<sequence length="331" mass="35527">MRTARFVATRFAGMLLVLLVVAFVTFVVFYILPADPARMACGRPCTPEGLQVAREFMGYDIPWYGQFFEFLGGIVGGRTFGTGAAAIHCTAPCFGWDFQNNVDVLSEIGDRIEVSFSVALGAAAIWIVLGVGLGVLSALRRGTAVDRITMATAMAGVSMPAYLAGMVGITIFAFGLDVVPKSGYVPLSENPAQWAWHLVLPWCVLAFLHAAIYARLTRGQMLETLGEDYIRTARAKGLTERKVVGRHALRNVLLPVITVFGVDLGALLAGTVITERIFGMAGVGRLLVDAIASLNLPVLLGVTLFSALLVTVLNFLVDLCYGALDPRARLV</sequence>
<feature type="domain" description="ABC transmembrane type-1" evidence="8">
    <location>
        <begin position="112"/>
        <end position="317"/>
    </location>
</feature>
<keyword evidence="3" id="KW-1003">Cell membrane</keyword>
<keyword evidence="5 7" id="KW-1133">Transmembrane helix</keyword>
<dbReference type="Gene3D" id="1.10.3720.10">
    <property type="entry name" value="MetI-like"/>
    <property type="match status" value="1"/>
</dbReference>
<dbReference type="PROSITE" id="PS50928">
    <property type="entry name" value="ABC_TM1"/>
    <property type="match status" value="1"/>
</dbReference>
<dbReference type="InterPro" id="IPR035906">
    <property type="entry name" value="MetI-like_sf"/>
</dbReference>
<name>A0A1H4TRA1_9PSEU</name>
<dbReference type="STRING" id="208445.SAMN04489727_4314"/>
<feature type="transmembrane region" description="Helical" evidence="7">
    <location>
        <begin position="12"/>
        <end position="32"/>
    </location>
</feature>
<dbReference type="CDD" id="cd06261">
    <property type="entry name" value="TM_PBP2"/>
    <property type="match status" value="1"/>
</dbReference>
<gene>
    <name evidence="9" type="ORF">SAMN04489727_4314</name>
</gene>
<proteinExistence type="inferred from homology"/>
<evidence type="ECO:0000256" key="7">
    <source>
        <dbReference type="RuleBase" id="RU363032"/>
    </source>
</evidence>
<evidence type="ECO:0000256" key="2">
    <source>
        <dbReference type="ARBA" id="ARBA00022448"/>
    </source>
</evidence>
<dbReference type="Proteomes" id="UP000199622">
    <property type="component" value="Unassembled WGS sequence"/>
</dbReference>
<feature type="transmembrane region" description="Helical" evidence="7">
    <location>
        <begin position="114"/>
        <end position="139"/>
    </location>
</feature>
<feature type="transmembrane region" description="Helical" evidence="7">
    <location>
        <begin position="194"/>
        <end position="214"/>
    </location>
</feature>
<feature type="transmembrane region" description="Helical" evidence="7">
    <location>
        <begin position="294"/>
        <end position="317"/>
    </location>
</feature>
<keyword evidence="6 7" id="KW-0472">Membrane</keyword>
<dbReference type="EMBL" id="FNSO01000004">
    <property type="protein sequence ID" value="SEC59002.1"/>
    <property type="molecule type" value="Genomic_DNA"/>
</dbReference>
<evidence type="ECO:0000256" key="4">
    <source>
        <dbReference type="ARBA" id="ARBA00022692"/>
    </source>
</evidence>
<dbReference type="OrthoDB" id="147639at2"/>
<dbReference type="GO" id="GO:0005886">
    <property type="term" value="C:plasma membrane"/>
    <property type="evidence" value="ECO:0007669"/>
    <property type="project" value="UniProtKB-SubCell"/>
</dbReference>
<dbReference type="PANTHER" id="PTHR43163:SF6">
    <property type="entry name" value="DIPEPTIDE TRANSPORT SYSTEM PERMEASE PROTEIN DPPB-RELATED"/>
    <property type="match status" value="1"/>
</dbReference>
<evidence type="ECO:0000313" key="9">
    <source>
        <dbReference type="EMBL" id="SEC59002.1"/>
    </source>
</evidence>
<dbReference type="PANTHER" id="PTHR43163">
    <property type="entry name" value="DIPEPTIDE TRANSPORT SYSTEM PERMEASE PROTEIN DPPB-RELATED"/>
    <property type="match status" value="1"/>
</dbReference>
<evidence type="ECO:0000313" key="10">
    <source>
        <dbReference type="Proteomes" id="UP000199622"/>
    </source>
</evidence>
<keyword evidence="4 7" id="KW-0812">Transmembrane</keyword>
<evidence type="ECO:0000256" key="1">
    <source>
        <dbReference type="ARBA" id="ARBA00004651"/>
    </source>
</evidence>
<dbReference type="RefSeq" id="WP_091310092.1">
    <property type="nucleotide sequence ID" value="NZ_FNSO01000004.1"/>
</dbReference>
<keyword evidence="2 7" id="KW-0813">Transport</keyword>
<dbReference type="AlphaFoldDB" id="A0A1H4TRA1"/>
<reference evidence="10" key="1">
    <citation type="submission" date="2016-10" db="EMBL/GenBank/DDBJ databases">
        <authorList>
            <person name="Varghese N."/>
            <person name="Submissions S."/>
        </authorList>
    </citation>
    <scope>NUCLEOTIDE SEQUENCE [LARGE SCALE GENOMIC DNA]</scope>
    <source>
        <strain evidence="10">DSM 44544</strain>
    </source>
</reference>
<dbReference type="InterPro" id="IPR000515">
    <property type="entry name" value="MetI-like"/>
</dbReference>
<evidence type="ECO:0000256" key="3">
    <source>
        <dbReference type="ARBA" id="ARBA00022475"/>
    </source>
</evidence>
<comment type="similarity">
    <text evidence="7">Belongs to the binding-protein-dependent transport system permease family.</text>
</comment>
<accession>A0A1H4TRA1</accession>
<keyword evidence="10" id="KW-1185">Reference proteome</keyword>
<dbReference type="Pfam" id="PF19300">
    <property type="entry name" value="BPD_transp_1_N"/>
    <property type="match status" value="1"/>
</dbReference>
<evidence type="ECO:0000256" key="6">
    <source>
        <dbReference type="ARBA" id="ARBA00023136"/>
    </source>
</evidence>
<feature type="transmembrane region" description="Helical" evidence="7">
    <location>
        <begin position="252"/>
        <end position="274"/>
    </location>
</feature>
<dbReference type="GO" id="GO:0055085">
    <property type="term" value="P:transmembrane transport"/>
    <property type="evidence" value="ECO:0007669"/>
    <property type="project" value="InterPro"/>
</dbReference>
<dbReference type="Pfam" id="PF00528">
    <property type="entry name" value="BPD_transp_1"/>
    <property type="match status" value="1"/>
</dbReference>
<protein>
    <submittedName>
        <fullName evidence="9">Peptide/nickel transport system permease protein</fullName>
    </submittedName>
</protein>
<comment type="subcellular location">
    <subcellularLocation>
        <location evidence="1 7">Cell membrane</location>
        <topology evidence="1 7">Multi-pass membrane protein</topology>
    </subcellularLocation>
</comment>
<dbReference type="InterPro" id="IPR045621">
    <property type="entry name" value="BPD_transp_1_N"/>
</dbReference>
<dbReference type="SUPFAM" id="SSF161098">
    <property type="entry name" value="MetI-like"/>
    <property type="match status" value="1"/>
</dbReference>